<gene>
    <name evidence="1" type="ORF">AYI69_g383</name>
</gene>
<sequence length="130" mass="14473">MELKSGETAYQHKETVSGVICTEAQEYGKKICVRLLRNHNHTLLSKNVGGNNLPGTAGINRKDITTLSHDQHPTTSNKCAIRSISSTELSVWAPRRRPLCIIPEQEAVTILQLVSGQQSAWPERFEPQIN</sequence>
<dbReference type="AlphaFoldDB" id="A0A1R1YT75"/>
<keyword evidence="2" id="KW-1185">Reference proteome</keyword>
<evidence type="ECO:0000313" key="2">
    <source>
        <dbReference type="Proteomes" id="UP000187429"/>
    </source>
</evidence>
<name>A0A1R1YT75_9FUNG</name>
<dbReference type="Proteomes" id="UP000187429">
    <property type="component" value="Unassembled WGS sequence"/>
</dbReference>
<reference evidence="2" key="1">
    <citation type="submission" date="2017-01" db="EMBL/GenBank/DDBJ databases">
        <authorList>
            <person name="Wang Y."/>
            <person name="White M."/>
            <person name="Kvist S."/>
            <person name="Moncalvo J.-M."/>
        </authorList>
    </citation>
    <scope>NUCLEOTIDE SEQUENCE [LARGE SCALE GENOMIC DNA]</scope>
    <source>
        <strain evidence="2">ID-206-W2</strain>
    </source>
</reference>
<dbReference type="EMBL" id="LSSM01000085">
    <property type="protein sequence ID" value="OMJ30093.1"/>
    <property type="molecule type" value="Genomic_DNA"/>
</dbReference>
<accession>A0A1R1YT75</accession>
<dbReference type="OrthoDB" id="10569344at2759"/>
<evidence type="ECO:0000313" key="1">
    <source>
        <dbReference type="EMBL" id="OMJ30093.1"/>
    </source>
</evidence>
<protein>
    <submittedName>
        <fullName evidence="1">Uncharacterized protein</fullName>
    </submittedName>
</protein>
<organism evidence="1 2">
    <name type="scientific">Smittium culicis</name>
    <dbReference type="NCBI Taxonomy" id="133412"/>
    <lineage>
        <taxon>Eukaryota</taxon>
        <taxon>Fungi</taxon>
        <taxon>Fungi incertae sedis</taxon>
        <taxon>Zoopagomycota</taxon>
        <taxon>Kickxellomycotina</taxon>
        <taxon>Harpellomycetes</taxon>
        <taxon>Harpellales</taxon>
        <taxon>Legeriomycetaceae</taxon>
        <taxon>Smittium</taxon>
    </lineage>
</organism>
<comment type="caution">
    <text evidence="1">The sequence shown here is derived from an EMBL/GenBank/DDBJ whole genome shotgun (WGS) entry which is preliminary data.</text>
</comment>
<proteinExistence type="predicted"/>